<dbReference type="InterPro" id="IPR000727">
    <property type="entry name" value="T_SNARE_dom"/>
</dbReference>
<keyword evidence="5" id="KW-0653">Protein transport</keyword>
<dbReference type="PANTHER" id="PTHR19957">
    <property type="entry name" value="SYNTAXIN"/>
    <property type="match status" value="1"/>
</dbReference>
<dbReference type="GO" id="GO:0006906">
    <property type="term" value="P:vesicle fusion"/>
    <property type="evidence" value="ECO:0007669"/>
    <property type="project" value="TreeGrafter"/>
</dbReference>
<dbReference type="Pfam" id="PF05739">
    <property type="entry name" value="SNARE"/>
    <property type="match status" value="1"/>
</dbReference>
<evidence type="ECO:0000256" key="7">
    <source>
        <dbReference type="ARBA" id="ARBA00023034"/>
    </source>
</evidence>
<dbReference type="GO" id="GO:0000139">
    <property type="term" value="C:Golgi membrane"/>
    <property type="evidence" value="ECO:0007669"/>
    <property type="project" value="UniProtKB-SubCell"/>
</dbReference>
<dbReference type="SMART" id="SM00397">
    <property type="entry name" value="t_SNARE"/>
    <property type="match status" value="1"/>
</dbReference>
<dbReference type="OrthoDB" id="10251371at2759"/>
<dbReference type="PANTHER" id="PTHR19957:SF83">
    <property type="entry name" value="SYNTAXIN-16"/>
    <property type="match status" value="1"/>
</dbReference>
<dbReference type="Proteomes" id="UP001107558">
    <property type="component" value="Chromosome 1"/>
</dbReference>
<keyword evidence="13" id="KW-1185">Reference proteome</keyword>
<evidence type="ECO:0000256" key="2">
    <source>
        <dbReference type="ARBA" id="ARBA00009063"/>
    </source>
</evidence>
<dbReference type="AlphaFoldDB" id="A0A9J6CPM1"/>
<feature type="domain" description="T-SNARE coiled-coil homology" evidence="11">
    <location>
        <begin position="250"/>
        <end position="312"/>
    </location>
</feature>
<evidence type="ECO:0000256" key="4">
    <source>
        <dbReference type="ARBA" id="ARBA00022692"/>
    </source>
</evidence>
<keyword evidence="4 10" id="KW-0812">Transmembrane</keyword>
<dbReference type="GO" id="GO:0006886">
    <property type="term" value="P:intracellular protein transport"/>
    <property type="evidence" value="ECO:0007669"/>
    <property type="project" value="TreeGrafter"/>
</dbReference>
<keyword evidence="7" id="KW-0333">Golgi apparatus</keyword>
<dbReference type="GO" id="GO:0048278">
    <property type="term" value="P:vesicle docking"/>
    <property type="evidence" value="ECO:0007669"/>
    <property type="project" value="TreeGrafter"/>
</dbReference>
<dbReference type="SUPFAM" id="SSF47661">
    <property type="entry name" value="t-snare proteins"/>
    <property type="match status" value="1"/>
</dbReference>
<evidence type="ECO:0000256" key="9">
    <source>
        <dbReference type="ARBA" id="ARBA00023136"/>
    </source>
</evidence>
<evidence type="ECO:0000256" key="10">
    <source>
        <dbReference type="SAM" id="Phobius"/>
    </source>
</evidence>
<dbReference type="CDD" id="cd15845">
    <property type="entry name" value="SNARE_syntaxin16"/>
    <property type="match status" value="1"/>
</dbReference>
<evidence type="ECO:0000256" key="5">
    <source>
        <dbReference type="ARBA" id="ARBA00022927"/>
    </source>
</evidence>
<dbReference type="GO" id="GO:0005484">
    <property type="term" value="F:SNAP receptor activity"/>
    <property type="evidence" value="ECO:0007669"/>
    <property type="project" value="TreeGrafter"/>
</dbReference>
<dbReference type="InterPro" id="IPR045242">
    <property type="entry name" value="Syntaxin"/>
</dbReference>
<keyword evidence="8" id="KW-0175">Coiled coil</keyword>
<dbReference type="GO" id="GO:0000149">
    <property type="term" value="F:SNARE binding"/>
    <property type="evidence" value="ECO:0007669"/>
    <property type="project" value="TreeGrafter"/>
</dbReference>
<protein>
    <recommendedName>
        <fullName evidence="11">t-SNARE coiled-coil homology domain-containing protein</fullName>
    </recommendedName>
</protein>
<evidence type="ECO:0000313" key="13">
    <source>
        <dbReference type="Proteomes" id="UP001107558"/>
    </source>
</evidence>
<sequence length="344" mass="40079">MATRYLTELFSLMRNSHSYRNSHFSKGGDNERLLKSKNSGSDEEVELNDEYVSLPQWADTVENTKYTISKIASKQAELEVLHKKLLRPEFIEKSNDEIQMEQLGQEISKLIGIAHKNILTIKSHQYATSSALERKLIEHVCKGLCGTLQTQTASFRNEQNTYLKQINQMEEYTNEFFDSLNFNGTNDDKTVDSFDNFLKPTTSTITNSNGFNHSQLDDLDNDERLDEYFQIKPNQKFNQQHLLRLEVDNTKLVEAREKEVMNIVKSIVDLNQIYKDLSHLVEEQGTVLDRIDYNIESTQTRVYEGYKQLQKAERYQRANRKMYCIFILASVTLFMIILLIIVKL</sequence>
<dbReference type="Gene3D" id="1.20.58.70">
    <property type="match status" value="1"/>
</dbReference>
<name>A0A9J6CPM1_POLVA</name>
<feature type="transmembrane region" description="Helical" evidence="10">
    <location>
        <begin position="323"/>
        <end position="342"/>
    </location>
</feature>
<evidence type="ECO:0000256" key="3">
    <source>
        <dbReference type="ARBA" id="ARBA00022448"/>
    </source>
</evidence>
<proteinExistence type="inferred from homology"/>
<dbReference type="EMBL" id="JADBJN010000001">
    <property type="protein sequence ID" value="KAG5683933.1"/>
    <property type="molecule type" value="Genomic_DNA"/>
</dbReference>
<keyword evidence="3" id="KW-0813">Transport</keyword>
<keyword evidence="6 10" id="KW-1133">Transmembrane helix</keyword>
<evidence type="ECO:0000256" key="6">
    <source>
        <dbReference type="ARBA" id="ARBA00022989"/>
    </source>
</evidence>
<evidence type="ECO:0000313" key="12">
    <source>
        <dbReference type="EMBL" id="KAG5683933.1"/>
    </source>
</evidence>
<dbReference type="PROSITE" id="PS50192">
    <property type="entry name" value="T_SNARE"/>
    <property type="match status" value="1"/>
</dbReference>
<organism evidence="12 13">
    <name type="scientific">Polypedilum vanderplanki</name>
    <name type="common">Sleeping chironomid midge</name>
    <dbReference type="NCBI Taxonomy" id="319348"/>
    <lineage>
        <taxon>Eukaryota</taxon>
        <taxon>Metazoa</taxon>
        <taxon>Ecdysozoa</taxon>
        <taxon>Arthropoda</taxon>
        <taxon>Hexapoda</taxon>
        <taxon>Insecta</taxon>
        <taxon>Pterygota</taxon>
        <taxon>Neoptera</taxon>
        <taxon>Endopterygota</taxon>
        <taxon>Diptera</taxon>
        <taxon>Nematocera</taxon>
        <taxon>Chironomoidea</taxon>
        <taxon>Chironomidae</taxon>
        <taxon>Chironominae</taxon>
        <taxon>Polypedilum</taxon>
        <taxon>Polypedilum</taxon>
    </lineage>
</organism>
<evidence type="ECO:0000259" key="11">
    <source>
        <dbReference type="PROSITE" id="PS50192"/>
    </source>
</evidence>
<gene>
    <name evidence="12" type="ORF">PVAND_013189</name>
</gene>
<comment type="subcellular location">
    <subcellularLocation>
        <location evidence="1">Golgi apparatus membrane</location>
        <topology evidence="1">Single-pass type IV membrane protein</topology>
    </subcellularLocation>
</comment>
<keyword evidence="9 10" id="KW-0472">Membrane</keyword>
<dbReference type="InterPro" id="IPR010989">
    <property type="entry name" value="SNARE"/>
</dbReference>
<comment type="similarity">
    <text evidence="2">Belongs to the syntaxin family.</text>
</comment>
<comment type="caution">
    <text evidence="12">The sequence shown here is derived from an EMBL/GenBank/DDBJ whole genome shotgun (WGS) entry which is preliminary data.</text>
</comment>
<reference evidence="12" key="1">
    <citation type="submission" date="2021-03" db="EMBL/GenBank/DDBJ databases">
        <title>Chromosome level genome of the anhydrobiotic midge Polypedilum vanderplanki.</title>
        <authorList>
            <person name="Yoshida Y."/>
            <person name="Kikawada T."/>
            <person name="Gusev O."/>
        </authorList>
    </citation>
    <scope>NUCLEOTIDE SEQUENCE</scope>
    <source>
        <strain evidence="12">NIAS01</strain>
        <tissue evidence="12">Whole body or cell culture</tissue>
    </source>
</reference>
<evidence type="ECO:0000256" key="8">
    <source>
        <dbReference type="ARBA" id="ARBA00023054"/>
    </source>
</evidence>
<dbReference type="FunFam" id="1.20.5.110:FF:000081">
    <property type="entry name" value="Syntaxin 16"/>
    <property type="match status" value="1"/>
</dbReference>
<dbReference type="GO" id="GO:0031201">
    <property type="term" value="C:SNARE complex"/>
    <property type="evidence" value="ECO:0007669"/>
    <property type="project" value="TreeGrafter"/>
</dbReference>
<accession>A0A9J6CPM1</accession>
<evidence type="ECO:0000256" key="1">
    <source>
        <dbReference type="ARBA" id="ARBA00004409"/>
    </source>
</evidence>